<evidence type="ECO:0000256" key="6">
    <source>
        <dbReference type="ARBA" id="ARBA00022692"/>
    </source>
</evidence>
<keyword evidence="4" id="KW-0813">Transport</keyword>
<keyword evidence="6 9" id="KW-0812">Transmembrane</keyword>
<dbReference type="InterPro" id="IPR005672">
    <property type="entry name" value="Phosphate_PstA"/>
</dbReference>
<evidence type="ECO:0000256" key="2">
    <source>
        <dbReference type="ARBA" id="ARBA00007069"/>
    </source>
</evidence>
<evidence type="ECO:0000256" key="3">
    <source>
        <dbReference type="ARBA" id="ARBA00016864"/>
    </source>
</evidence>
<dbReference type="InterPro" id="IPR035906">
    <property type="entry name" value="MetI-like_sf"/>
</dbReference>
<sequence length="386" mass="42637">MSFTPDHKHLKRRANRDRRFRIYSYSAIMLAGAFLVFFFADIVSTAWSAFEQAELRVEVSYNEEALEMGDYALDEDVSYLVSRGFTRLIPNMIRKDRQLIGTSEEKWVLADSEVDQYLKGKPNRLHKNERKLVDKMRAEGRARLAFNTGFFINGDSKLPEMAGIAAAAVGSFYVLLITLAFSFPLGVATAIYLEEFAPDNRLMQIIEVNINNLAAIPSILFGLLGLSIFINFMGVPRSSALVGGLTLSLMTLPVIIISTRAAILAIPDSIREGALALGATRWQMVMTNVLPLSLPGILTGTIIGLARAIGETAPLMIVGMMAYIPEAPEGVVSATTVLPAQIYTWSSDSMRAFTERTSAGIIVLLAVMLLMNGVAIYMRNKYETKW</sequence>
<evidence type="ECO:0000256" key="9">
    <source>
        <dbReference type="RuleBase" id="RU363043"/>
    </source>
</evidence>
<dbReference type="AlphaFoldDB" id="A0A6I6JNB8"/>
<dbReference type="CDD" id="cd06261">
    <property type="entry name" value="TM_PBP2"/>
    <property type="match status" value="1"/>
</dbReference>
<feature type="transmembrane region" description="Helical" evidence="9">
    <location>
        <begin position="287"/>
        <end position="310"/>
    </location>
</feature>
<dbReference type="PANTHER" id="PTHR43470">
    <property type="entry name" value="PHOSPHATE TRANSPORT SYSTEM PERMEASE PROTEIN PSTA-RELATED"/>
    <property type="match status" value="1"/>
</dbReference>
<evidence type="ECO:0000313" key="12">
    <source>
        <dbReference type="Proteomes" id="UP000428328"/>
    </source>
</evidence>
<evidence type="ECO:0000313" key="11">
    <source>
        <dbReference type="EMBL" id="QGY41583.1"/>
    </source>
</evidence>
<protein>
    <recommendedName>
        <fullName evidence="3 9">Phosphate transport system permease protein PstA</fullName>
    </recommendedName>
</protein>
<evidence type="ECO:0000259" key="10">
    <source>
        <dbReference type="PROSITE" id="PS50928"/>
    </source>
</evidence>
<keyword evidence="7 9" id="KW-1133">Transmembrane helix</keyword>
<dbReference type="PROSITE" id="PS50928">
    <property type="entry name" value="ABC_TM1"/>
    <property type="match status" value="1"/>
</dbReference>
<evidence type="ECO:0000256" key="1">
    <source>
        <dbReference type="ARBA" id="ARBA00004651"/>
    </source>
</evidence>
<proteinExistence type="inferred from homology"/>
<dbReference type="Pfam" id="PF11812">
    <property type="entry name" value="DUF3333"/>
    <property type="match status" value="2"/>
</dbReference>
<evidence type="ECO:0000256" key="7">
    <source>
        <dbReference type="ARBA" id="ARBA00022989"/>
    </source>
</evidence>
<dbReference type="GO" id="GO:0005886">
    <property type="term" value="C:plasma membrane"/>
    <property type="evidence" value="ECO:0007669"/>
    <property type="project" value="UniProtKB-SubCell"/>
</dbReference>
<keyword evidence="8 9" id="KW-0472">Membrane</keyword>
<evidence type="ECO:0000256" key="4">
    <source>
        <dbReference type="ARBA" id="ARBA00022448"/>
    </source>
</evidence>
<dbReference type="GO" id="GO:0035435">
    <property type="term" value="P:phosphate ion transmembrane transport"/>
    <property type="evidence" value="ECO:0007669"/>
    <property type="project" value="InterPro"/>
</dbReference>
<organism evidence="11 12">
    <name type="scientific">Pseudodesulfovibrio cashew</name>
    <dbReference type="NCBI Taxonomy" id="2678688"/>
    <lineage>
        <taxon>Bacteria</taxon>
        <taxon>Pseudomonadati</taxon>
        <taxon>Thermodesulfobacteriota</taxon>
        <taxon>Desulfovibrionia</taxon>
        <taxon>Desulfovibrionales</taxon>
        <taxon>Desulfovibrionaceae</taxon>
    </lineage>
</organism>
<evidence type="ECO:0000256" key="8">
    <source>
        <dbReference type="ARBA" id="ARBA00023136"/>
    </source>
</evidence>
<dbReference type="InterPro" id="IPR024573">
    <property type="entry name" value="DUF3333"/>
</dbReference>
<dbReference type="RefSeq" id="WP_158949991.1">
    <property type="nucleotide sequence ID" value="NZ_CP046400.1"/>
</dbReference>
<reference evidence="11 12" key="1">
    <citation type="submission" date="2019-11" db="EMBL/GenBank/DDBJ databases">
        <authorList>
            <person name="Zheng R.K."/>
            <person name="Sun C.M."/>
        </authorList>
    </citation>
    <scope>NUCLEOTIDE SEQUENCE [LARGE SCALE GENOMIC DNA]</scope>
    <source>
        <strain evidence="11 12">SRB007</strain>
    </source>
</reference>
<comment type="subcellular location">
    <subcellularLocation>
        <location evidence="1 9">Cell membrane</location>
        <topology evidence="1 9">Multi-pass membrane protein</topology>
    </subcellularLocation>
</comment>
<feature type="transmembrane region" description="Helical" evidence="9">
    <location>
        <begin position="359"/>
        <end position="378"/>
    </location>
</feature>
<feature type="transmembrane region" description="Helical" evidence="9">
    <location>
        <begin position="20"/>
        <end position="40"/>
    </location>
</feature>
<feature type="domain" description="ABC transmembrane type-1" evidence="10">
    <location>
        <begin position="168"/>
        <end position="375"/>
    </location>
</feature>
<dbReference type="Pfam" id="PF00528">
    <property type="entry name" value="BPD_transp_1"/>
    <property type="match status" value="1"/>
</dbReference>
<evidence type="ECO:0000256" key="5">
    <source>
        <dbReference type="ARBA" id="ARBA00022475"/>
    </source>
</evidence>
<dbReference type="KEGG" id="psel:GM415_16125"/>
<feature type="transmembrane region" description="Helical" evidence="9">
    <location>
        <begin position="240"/>
        <end position="266"/>
    </location>
</feature>
<dbReference type="EMBL" id="CP046400">
    <property type="protein sequence ID" value="QGY41583.1"/>
    <property type="molecule type" value="Genomic_DNA"/>
</dbReference>
<dbReference type="GO" id="GO:0005315">
    <property type="term" value="F:phosphate transmembrane transporter activity"/>
    <property type="evidence" value="ECO:0007669"/>
    <property type="project" value="InterPro"/>
</dbReference>
<comment type="similarity">
    <text evidence="2 9">Belongs to the binding-protein-dependent transport system permease family. CysTW subfamily.</text>
</comment>
<gene>
    <name evidence="11" type="primary">pstA</name>
    <name evidence="11" type="ORF">GM415_16125</name>
</gene>
<dbReference type="PANTHER" id="PTHR43470:SF5">
    <property type="entry name" value="PHOSPHATE TRANSPORT SYSTEM PERMEASE PROTEIN PSTA"/>
    <property type="match status" value="1"/>
</dbReference>
<dbReference type="Proteomes" id="UP000428328">
    <property type="component" value="Chromosome"/>
</dbReference>
<feature type="transmembrane region" description="Helical" evidence="9">
    <location>
        <begin position="164"/>
        <end position="193"/>
    </location>
</feature>
<feature type="transmembrane region" description="Helical" evidence="9">
    <location>
        <begin position="213"/>
        <end position="234"/>
    </location>
</feature>
<accession>A0A6I6JNB8</accession>
<dbReference type="InterPro" id="IPR000515">
    <property type="entry name" value="MetI-like"/>
</dbReference>
<keyword evidence="12" id="KW-1185">Reference proteome</keyword>
<name>A0A6I6JNB8_9BACT</name>
<dbReference type="Gene3D" id="1.10.3720.10">
    <property type="entry name" value="MetI-like"/>
    <property type="match status" value="1"/>
</dbReference>
<dbReference type="SUPFAM" id="SSF161098">
    <property type="entry name" value="MetI-like"/>
    <property type="match status" value="1"/>
</dbReference>
<dbReference type="NCBIfam" id="TIGR00974">
    <property type="entry name" value="3a0107s02c"/>
    <property type="match status" value="1"/>
</dbReference>
<keyword evidence="5 9" id="KW-1003">Cell membrane</keyword>